<accession>A0A7X3S930</accession>
<comment type="caution">
    <text evidence="5">The sequence shown here is derived from an EMBL/GenBank/DDBJ whole genome shotgun (WGS) entry which is preliminary data.</text>
</comment>
<dbReference type="Pfam" id="PF02142">
    <property type="entry name" value="MGS"/>
    <property type="match status" value="1"/>
</dbReference>
<dbReference type="EMBL" id="WUMV01000007">
    <property type="protein sequence ID" value="MXN66452.1"/>
    <property type="molecule type" value="Genomic_DNA"/>
</dbReference>
<dbReference type="InterPro" id="IPR018148">
    <property type="entry name" value="Methylglyoxal_synth_AS"/>
</dbReference>
<dbReference type="HAMAP" id="MF_00549">
    <property type="entry name" value="Methylglyoxal_synth"/>
    <property type="match status" value="1"/>
</dbReference>
<proteinExistence type="inferred from homology"/>
<feature type="domain" description="MGS-like" evidence="4">
    <location>
        <begin position="1"/>
        <end position="147"/>
    </location>
</feature>
<feature type="active site" description="Proton donor/acceptor" evidence="2 3">
    <location>
        <position position="69"/>
    </location>
</feature>
<organism evidence="5 6">
    <name type="scientific">Stappia sediminis</name>
    <dbReference type="NCBI Taxonomy" id="2692190"/>
    <lineage>
        <taxon>Bacteria</taxon>
        <taxon>Pseudomonadati</taxon>
        <taxon>Pseudomonadota</taxon>
        <taxon>Alphaproteobacteria</taxon>
        <taxon>Hyphomicrobiales</taxon>
        <taxon>Stappiaceae</taxon>
        <taxon>Stappia</taxon>
    </lineage>
</organism>
<dbReference type="InterPro" id="IPR036914">
    <property type="entry name" value="MGS-like_dom_sf"/>
</dbReference>
<feature type="binding site" evidence="2">
    <location>
        <position position="96"/>
    </location>
    <ligand>
        <name>substrate</name>
    </ligand>
</feature>
<comment type="function">
    <text evidence="2">Catalyzes the formation of methylglyoxal from dihydroxyacetone phosphate.</text>
</comment>
<dbReference type="RefSeq" id="WP_160776670.1">
    <property type="nucleotide sequence ID" value="NZ_WUMV01000007.1"/>
</dbReference>
<dbReference type="EC" id="4.2.3.3" evidence="2"/>
<dbReference type="InterPro" id="IPR004363">
    <property type="entry name" value="Methylgl_synth"/>
</dbReference>
<comment type="catalytic activity">
    <reaction evidence="2">
        <text>dihydroxyacetone phosphate = methylglyoxal + phosphate</text>
        <dbReference type="Rhea" id="RHEA:17937"/>
        <dbReference type="ChEBI" id="CHEBI:17158"/>
        <dbReference type="ChEBI" id="CHEBI:43474"/>
        <dbReference type="ChEBI" id="CHEBI:57642"/>
        <dbReference type="EC" id="4.2.3.3"/>
    </reaction>
</comment>
<name>A0A7X3S930_9HYPH</name>
<dbReference type="Proteomes" id="UP000433101">
    <property type="component" value="Unassembled WGS sequence"/>
</dbReference>
<protein>
    <recommendedName>
        <fullName evidence="2">Methylglyoxal synthase</fullName>
        <shortName evidence="2">MGS</shortName>
        <ecNumber evidence="2">4.2.3.3</ecNumber>
    </recommendedName>
</protein>
<dbReference type="PIRSF" id="PIRSF006614">
    <property type="entry name" value="Methylglyox_syn"/>
    <property type="match status" value="1"/>
</dbReference>
<evidence type="ECO:0000256" key="3">
    <source>
        <dbReference type="PIRSR" id="PIRSR006614-1"/>
    </source>
</evidence>
<dbReference type="NCBIfam" id="NF003559">
    <property type="entry name" value="PRK05234.1"/>
    <property type="match status" value="1"/>
</dbReference>
<comment type="similarity">
    <text evidence="1 2">Belongs to the methylglyoxal synthase family.</text>
</comment>
<dbReference type="NCBIfam" id="TIGR00160">
    <property type="entry name" value="MGSA"/>
    <property type="match status" value="1"/>
</dbReference>
<feature type="binding site" evidence="2">
    <location>
        <begin position="42"/>
        <end position="45"/>
    </location>
    <ligand>
        <name>substrate</name>
    </ligand>
</feature>
<dbReference type="InterPro" id="IPR011607">
    <property type="entry name" value="MGS-like_dom"/>
</dbReference>
<dbReference type="PROSITE" id="PS51855">
    <property type="entry name" value="MGS"/>
    <property type="match status" value="1"/>
</dbReference>
<dbReference type="PANTHER" id="PTHR30492">
    <property type="entry name" value="METHYLGLYOXAL SYNTHASE"/>
    <property type="match status" value="1"/>
</dbReference>
<dbReference type="SUPFAM" id="SSF52335">
    <property type="entry name" value="Methylglyoxal synthase-like"/>
    <property type="match status" value="1"/>
</dbReference>
<dbReference type="GO" id="GO:0008929">
    <property type="term" value="F:methylglyoxal synthase activity"/>
    <property type="evidence" value="ECO:0007669"/>
    <property type="project" value="UniProtKB-UniRule"/>
</dbReference>
<sequence length="147" mass="15867">MNAPSTERAALALVAHDAKKGDMVEFARRNRSKLSDYRLVATGTTGGRILEACPDLDVTPLKSGPLGGDQQIGAMIAEGRLHGLIFFADPLSPMPHDVDVKALMRLALVYDIPMALNQATAEILLRSARLQGLATTSQTPEITKFRQ</sequence>
<dbReference type="GO" id="GO:0019242">
    <property type="term" value="P:methylglyoxal biosynthetic process"/>
    <property type="evidence" value="ECO:0007669"/>
    <property type="project" value="UniProtKB-UniRule"/>
</dbReference>
<feature type="binding site" evidence="2">
    <location>
        <position position="16"/>
    </location>
    <ligand>
        <name>substrate</name>
    </ligand>
</feature>
<evidence type="ECO:0000259" key="4">
    <source>
        <dbReference type="PROSITE" id="PS51855"/>
    </source>
</evidence>
<evidence type="ECO:0000313" key="6">
    <source>
        <dbReference type="Proteomes" id="UP000433101"/>
    </source>
</evidence>
<evidence type="ECO:0000256" key="2">
    <source>
        <dbReference type="HAMAP-Rule" id="MF_00549"/>
    </source>
</evidence>
<dbReference type="CDD" id="cd01422">
    <property type="entry name" value="MGS"/>
    <property type="match status" value="1"/>
</dbReference>
<dbReference type="Gene3D" id="3.40.50.1380">
    <property type="entry name" value="Methylglyoxal synthase-like domain"/>
    <property type="match status" value="1"/>
</dbReference>
<keyword evidence="6" id="KW-1185">Reference proteome</keyword>
<keyword evidence="2 5" id="KW-0456">Lyase</keyword>
<dbReference type="GO" id="GO:0005829">
    <property type="term" value="C:cytosol"/>
    <property type="evidence" value="ECO:0007669"/>
    <property type="project" value="TreeGrafter"/>
</dbReference>
<feature type="binding site" evidence="2">
    <location>
        <begin position="63"/>
        <end position="64"/>
    </location>
    <ligand>
        <name>substrate</name>
    </ligand>
</feature>
<dbReference type="AlphaFoldDB" id="A0A7X3S930"/>
<gene>
    <name evidence="2" type="primary">mgsA</name>
    <name evidence="5" type="ORF">GR183_16170</name>
</gene>
<evidence type="ECO:0000313" key="5">
    <source>
        <dbReference type="EMBL" id="MXN66452.1"/>
    </source>
</evidence>
<dbReference type="PROSITE" id="PS01335">
    <property type="entry name" value="METHYLGLYOXAL_SYNTH"/>
    <property type="match status" value="1"/>
</dbReference>
<dbReference type="PANTHER" id="PTHR30492:SF0">
    <property type="entry name" value="METHYLGLYOXAL SYNTHASE"/>
    <property type="match status" value="1"/>
</dbReference>
<reference evidence="5 6" key="1">
    <citation type="submission" date="2019-12" db="EMBL/GenBank/DDBJ databases">
        <authorList>
            <person name="Li M."/>
        </authorList>
    </citation>
    <scope>NUCLEOTIDE SEQUENCE [LARGE SCALE GENOMIC DNA]</scope>
    <source>
        <strain evidence="5 6">GBMRC 2046</strain>
    </source>
</reference>
<evidence type="ECO:0000256" key="1">
    <source>
        <dbReference type="ARBA" id="ARBA00006287"/>
    </source>
</evidence>
<dbReference type="SMART" id="SM00851">
    <property type="entry name" value="MGS"/>
    <property type="match status" value="1"/>
</dbReference>
<feature type="binding site" evidence="2">
    <location>
        <position position="20"/>
    </location>
    <ligand>
        <name>substrate</name>
    </ligand>
</feature>